<protein>
    <submittedName>
        <fullName evidence="3">Breast carcinoma-amplified sequence 3-like protein</fullName>
    </submittedName>
</protein>
<dbReference type="PANTHER" id="PTHR13268:SF0">
    <property type="entry name" value="BCAS3 MICROTUBULE ASSOCIATED CELL MIGRATION FACTOR"/>
    <property type="match status" value="1"/>
</dbReference>
<feature type="region of interest" description="Disordered" evidence="1">
    <location>
        <begin position="1"/>
        <end position="22"/>
    </location>
</feature>
<dbReference type="Gene3D" id="2.130.10.10">
    <property type="entry name" value="YVTN repeat-like/Quinoprotein amine dehydrogenase"/>
    <property type="match status" value="1"/>
</dbReference>
<proteinExistence type="predicted"/>
<feature type="region of interest" description="Disordered" evidence="1">
    <location>
        <begin position="699"/>
        <end position="760"/>
    </location>
</feature>
<feature type="domain" description="BCAS3 WD40" evidence="2">
    <location>
        <begin position="49"/>
        <end position="556"/>
    </location>
</feature>
<dbReference type="Proteomes" id="UP000054826">
    <property type="component" value="Unassembled WGS sequence"/>
</dbReference>
<feature type="compositionally biased region" description="Basic and acidic residues" evidence="1">
    <location>
        <begin position="699"/>
        <end position="733"/>
    </location>
</feature>
<name>A0A0V1K3I6_TRIPS</name>
<evidence type="ECO:0000259" key="2">
    <source>
        <dbReference type="Pfam" id="PF21034"/>
    </source>
</evidence>
<evidence type="ECO:0000313" key="4">
    <source>
        <dbReference type="Proteomes" id="UP000054826"/>
    </source>
</evidence>
<dbReference type="Pfam" id="PF21034">
    <property type="entry name" value="BCAS3_WD40"/>
    <property type="match status" value="1"/>
</dbReference>
<dbReference type="InterPro" id="IPR045142">
    <property type="entry name" value="BCAS3-like"/>
</dbReference>
<dbReference type="InterPro" id="IPR036322">
    <property type="entry name" value="WD40_repeat_dom_sf"/>
</dbReference>
<evidence type="ECO:0000313" key="3">
    <source>
        <dbReference type="EMBL" id="KRZ41397.1"/>
    </source>
</evidence>
<dbReference type="EMBL" id="JYDV01000020">
    <property type="protein sequence ID" value="KRZ41397.1"/>
    <property type="molecule type" value="Genomic_DNA"/>
</dbReference>
<evidence type="ECO:0000256" key="1">
    <source>
        <dbReference type="SAM" id="MobiDB-lite"/>
    </source>
</evidence>
<dbReference type="GO" id="GO:0005737">
    <property type="term" value="C:cytoplasm"/>
    <property type="evidence" value="ECO:0007669"/>
    <property type="project" value="TreeGrafter"/>
</dbReference>
<feature type="region of interest" description="Disordered" evidence="1">
    <location>
        <begin position="977"/>
        <end position="1003"/>
    </location>
</feature>
<accession>A0A0V1K3I6</accession>
<gene>
    <name evidence="3" type="primary">Bcas3</name>
    <name evidence="3" type="ORF">T4C_9197</name>
</gene>
<organism evidence="3 4">
    <name type="scientific">Trichinella pseudospiralis</name>
    <name type="common">Parasitic roundworm</name>
    <dbReference type="NCBI Taxonomy" id="6337"/>
    <lineage>
        <taxon>Eukaryota</taxon>
        <taxon>Metazoa</taxon>
        <taxon>Ecdysozoa</taxon>
        <taxon>Nematoda</taxon>
        <taxon>Enoplea</taxon>
        <taxon>Dorylaimia</taxon>
        <taxon>Trichinellida</taxon>
        <taxon>Trichinellidae</taxon>
        <taxon>Trichinella</taxon>
    </lineage>
</organism>
<comment type="caution">
    <text evidence="3">The sequence shown here is derived from an EMBL/GenBank/DDBJ whole genome shotgun (WGS) entry which is preliminary data.</text>
</comment>
<feature type="compositionally biased region" description="Polar residues" evidence="1">
    <location>
        <begin position="982"/>
        <end position="1003"/>
    </location>
</feature>
<dbReference type="AlphaFoldDB" id="A0A0V1K3I6"/>
<dbReference type="PANTHER" id="PTHR13268">
    <property type="entry name" value="BREAST CARCINOMA AMPLIFIED SEQUENCE 3"/>
    <property type="match status" value="1"/>
</dbReference>
<dbReference type="GO" id="GO:0006914">
    <property type="term" value="P:autophagy"/>
    <property type="evidence" value="ECO:0007669"/>
    <property type="project" value="InterPro"/>
</dbReference>
<feature type="compositionally biased region" description="Acidic residues" evidence="1">
    <location>
        <begin position="734"/>
        <end position="760"/>
    </location>
</feature>
<dbReference type="InterPro" id="IPR048382">
    <property type="entry name" value="BCAS3_WD40"/>
</dbReference>
<reference evidence="3 4" key="1">
    <citation type="submission" date="2015-01" db="EMBL/GenBank/DDBJ databases">
        <title>Evolution of Trichinella species and genotypes.</title>
        <authorList>
            <person name="Korhonen P.K."/>
            <person name="Edoardo P."/>
            <person name="Giuseppe L.R."/>
            <person name="Gasser R.B."/>
        </authorList>
    </citation>
    <scope>NUCLEOTIDE SEQUENCE [LARGE SCALE GENOMIC DNA]</scope>
    <source>
        <strain evidence="3">ISS176</strain>
    </source>
</reference>
<dbReference type="InterPro" id="IPR015943">
    <property type="entry name" value="WD40/YVTN_repeat-like_dom_sf"/>
</dbReference>
<sequence length="1003" mass="111379">MPFESQMFSRTGRDVKPEPVNGRSFVNTVSKLIHRARPQHQPGSWKETERVNWVTFESCDVTDPYFKSLLTQICGSELPIIVILGLANGFQIWASLFSGDSIELLSVRDQPVSCVKLLPSCKAFHNGAFLLRKRADFDAFRESRPLMAICPCIRLIICCIVLYSPFDYRSECQLSIIQIVSLKSGRTVHTLKYSGDVGQIYANSEYIVISCIAMISILHAGTFEELFSITEHSLANTLCKNSVALGTNWLAYPEKTLQRSYQSYGGVSLATPLSASRIVDVAKTVTKTVSDISKTVTGNVTGSKSVSRRIVNAVERQIDEMGVVTIIDLERLATSRSARWRTLSQDSAGERQGFVFTGIHSSDVEFPGVVAHFTAHLDELVTCMEFGPNGTLLLTSGESGRDFHLFNVLPHPRHSSLSAVQHLYTLFRGSTAAAVQDIAFSEDARWTAVTTVNGTTHLFPITPYGGPTNYRTHGNTKVVNKDSRFYRSSGFAGLEKSTDKPDRQSTYICSRGGYPVLKTFHQSYDGKSPPLRRVLQNPRLPPYPTPTLVSAVAKLKDHEFGFISQEGGFSSTEVVKRYKHISGSSRQGGFTKAALFAPVRGARALADNLLPKATLTVALYTISTDGKLTEHAICLKEIAKPKSMLELPVEVNLESVAQWSLLRCKANSCVQPPLETSHLLIIATDTILGTNQNILPEKKEKSIEEEGKKVENKERGCKKEENKVEKEEHKGEEESKEIEETVEDEEYEEEEEYEYDGDDYGYDYDYDCEGKVEKEEENGDADESIVTQEEQQEFHQNSSQNNDCSIAEIETITYAGPHRRLWMGPQFTFKTFVDPFQSASLELPLSYVQNSDRSQPMPVPNRQFVNAVPVVVEASSAGSFDLTPELSVEVCGSWSDNDYITCSEKEGRLRRCIAMAMEENMDSSSSNSDGMPTGQSRTIYAKSSQAHLTESSNVTHDELLPAQELLIDMDDLILANEDSSDESNPVGQQRSTAHLPSSTSENC</sequence>
<dbReference type="GO" id="GO:0042594">
    <property type="term" value="P:response to starvation"/>
    <property type="evidence" value="ECO:0007669"/>
    <property type="project" value="TreeGrafter"/>
</dbReference>
<dbReference type="SUPFAM" id="SSF50978">
    <property type="entry name" value="WD40 repeat-like"/>
    <property type="match status" value="1"/>
</dbReference>